<dbReference type="KEGG" id="ckh:LVJ77_11380"/>
<evidence type="ECO:0000256" key="2">
    <source>
        <dbReference type="ARBA" id="ARBA00036080"/>
    </source>
</evidence>
<dbReference type="PANTHER" id="PTHR43174">
    <property type="entry name" value="UDP-N-ACETYLGLUCOSAMINE 2-EPIMERASE"/>
    <property type="match status" value="1"/>
</dbReference>
<dbReference type="InterPro" id="IPR029767">
    <property type="entry name" value="WecB-like"/>
</dbReference>
<dbReference type="SUPFAM" id="SSF53756">
    <property type="entry name" value="UDP-Glycosyltransferase/glycogen phosphorylase"/>
    <property type="match status" value="1"/>
</dbReference>
<keyword evidence="8" id="KW-1185">Reference proteome</keyword>
<evidence type="ECO:0000259" key="6">
    <source>
        <dbReference type="Pfam" id="PF02350"/>
    </source>
</evidence>
<dbReference type="RefSeq" id="WP_027009330.1">
    <property type="nucleotide sequence ID" value="NZ_CP091521.1"/>
</dbReference>
<dbReference type="GO" id="GO:0008761">
    <property type="term" value="F:UDP-N-acetylglucosamine 2-epimerase activity"/>
    <property type="evidence" value="ECO:0007669"/>
    <property type="project" value="UniProtKB-EC"/>
</dbReference>
<organism evidence="7 8">
    <name type="scientific">Conchiformibius kuhniae</name>
    <dbReference type="NCBI Taxonomy" id="211502"/>
    <lineage>
        <taxon>Bacteria</taxon>
        <taxon>Pseudomonadati</taxon>
        <taxon>Pseudomonadota</taxon>
        <taxon>Betaproteobacteria</taxon>
        <taxon>Neisseriales</taxon>
        <taxon>Neisseriaceae</taxon>
        <taxon>Conchiformibius</taxon>
    </lineage>
</organism>
<proteinExistence type="inferred from homology"/>
<dbReference type="AlphaFoldDB" id="A0ABD8B882"/>
<dbReference type="Proteomes" id="UP000831534">
    <property type="component" value="Chromosome"/>
</dbReference>
<comment type="similarity">
    <text evidence="3 5">Belongs to the UDP-N-acetylglucosamine 2-epimerase family.</text>
</comment>
<evidence type="ECO:0000256" key="1">
    <source>
        <dbReference type="ARBA" id="ARBA00023235"/>
    </source>
</evidence>
<evidence type="ECO:0000313" key="8">
    <source>
        <dbReference type="Proteomes" id="UP000831534"/>
    </source>
</evidence>
<evidence type="ECO:0000256" key="3">
    <source>
        <dbReference type="ARBA" id="ARBA00038209"/>
    </source>
</evidence>
<reference evidence="7 8" key="1">
    <citation type="journal article" date="2022" name="Res Sq">
        <title>Evolution of multicellular longitudinally dividing oral cavity symbionts (Neisseriaceae).</title>
        <authorList>
            <person name="Nyongesa S."/>
            <person name="Weber P."/>
            <person name="Bernet E."/>
            <person name="Pullido F."/>
            <person name="Nieckarz M."/>
            <person name="Delaby M."/>
            <person name="Nieves C."/>
            <person name="Viehboeck T."/>
            <person name="Krause N."/>
            <person name="Rivera-Millot A."/>
            <person name="Nakamura A."/>
            <person name="Vischer N."/>
            <person name="VanNieuwenhze M."/>
            <person name="Brun Y."/>
            <person name="Cava F."/>
            <person name="Bulgheresi S."/>
            <person name="Veyrier F."/>
        </authorList>
    </citation>
    <scope>NUCLEOTIDE SEQUENCE [LARGE SCALE GENOMIC DNA]</scope>
    <source>
        <strain evidence="7 8">17694</strain>
    </source>
</reference>
<dbReference type="Gene3D" id="3.40.50.2000">
    <property type="entry name" value="Glycogen Phosphorylase B"/>
    <property type="match status" value="2"/>
</dbReference>
<dbReference type="InterPro" id="IPR003331">
    <property type="entry name" value="UDP_GlcNAc_Epimerase_2_dom"/>
</dbReference>
<evidence type="ECO:0000313" key="7">
    <source>
        <dbReference type="EMBL" id="XHH50200.1"/>
    </source>
</evidence>
<dbReference type="NCBIfam" id="TIGR00236">
    <property type="entry name" value="wecB"/>
    <property type="match status" value="1"/>
</dbReference>
<gene>
    <name evidence="7" type="primary">wecB</name>
    <name evidence="7" type="ORF">LVJ77_11380</name>
</gene>
<keyword evidence="1 5" id="KW-0413">Isomerase</keyword>
<evidence type="ECO:0000256" key="4">
    <source>
        <dbReference type="ARBA" id="ARBA00038858"/>
    </source>
</evidence>
<dbReference type="CDD" id="cd03786">
    <property type="entry name" value="GTB_UDP-GlcNAc_2-Epimerase"/>
    <property type="match status" value="1"/>
</dbReference>
<feature type="domain" description="UDP-N-acetylglucosamine 2-epimerase" evidence="6">
    <location>
        <begin position="26"/>
        <end position="370"/>
    </location>
</feature>
<dbReference type="EC" id="5.1.3.14" evidence="4"/>
<evidence type="ECO:0000256" key="5">
    <source>
        <dbReference type="RuleBase" id="RU003513"/>
    </source>
</evidence>
<dbReference type="Pfam" id="PF02350">
    <property type="entry name" value="Epimerase_2"/>
    <property type="match status" value="1"/>
</dbReference>
<sequence length="375" mass="42799">MKKMLFVFGTRPEAIKMIPVVNKLRNNRYCVKVCTTGQHKEMLQQVLDMFSIKPDFELELMKQNQSLSDITSSVLQGVDKILLAEKFDMVFVHGDTSTAFATSLAAFYHKLPVAHIEAGLRTYNLYNPWPEEANRQLISKLTKYHFAPTTEAAKNLHREGVENNVIITGNTVIDALYFVLNEIIYPNEKELKEKLVNTYPKLNNVFQSRYILVTGHRRETFGLDFIEICQALKQIALSNHNIYVVYPVHLNPYVQNVVREILGDVNNICLLPPLPYLEFVFLMKNSYLIITDSGGIQEEAPSLGIPVLVTRKTTERIEALQAGTIRLVGVNKDDICDIVQQYLTDNQLYCAKQTNPYGDGKASDRILEYLNDIFE</sequence>
<protein>
    <recommendedName>
        <fullName evidence="4">UDP-N-acetylglucosamine 2-epimerase (non-hydrolyzing)</fullName>
        <ecNumber evidence="4">5.1.3.14</ecNumber>
    </recommendedName>
</protein>
<dbReference type="PANTHER" id="PTHR43174:SF2">
    <property type="entry name" value="UDP-N-ACETYLGLUCOSAMINE 2-EPIMERASE"/>
    <property type="match status" value="1"/>
</dbReference>
<accession>A0ABD8B882</accession>
<dbReference type="EMBL" id="CP091521">
    <property type="protein sequence ID" value="XHH50200.1"/>
    <property type="molecule type" value="Genomic_DNA"/>
</dbReference>
<name>A0ABD8B882_9NEIS</name>
<comment type="catalytic activity">
    <reaction evidence="2">
        <text>UDP-N-acetyl-alpha-D-glucosamine = UDP-N-acetyl-alpha-D-mannosamine</text>
        <dbReference type="Rhea" id="RHEA:17213"/>
        <dbReference type="ChEBI" id="CHEBI:57705"/>
        <dbReference type="ChEBI" id="CHEBI:68623"/>
        <dbReference type="EC" id="5.1.3.14"/>
    </reaction>
</comment>